<reference evidence="1" key="1">
    <citation type="journal article" date="2019" name="Sci. Rep.">
        <title>Draft genome of Tanacetum cinerariifolium, the natural source of mosquito coil.</title>
        <authorList>
            <person name="Yamashiro T."/>
            <person name="Shiraishi A."/>
            <person name="Satake H."/>
            <person name="Nakayama K."/>
        </authorList>
    </citation>
    <scope>NUCLEOTIDE SEQUENCE</scope>
</reference>
<gene>
    <name evidence="1" type="ORF">Tci_902233</name>
</gene>
<dbReference type="EMBL" id="BKCJ011402325">
    <property type="protein sequence ID" value="GFD30264.1"/>
    <property type="molecule type" value="Genomic_DNA"/>
</dbReference>
<dbReference type="AlphaFoldDB" id="A0A699VEZ9"/>
<name>A0A699VEZ9_TANCI</name>
<protein>
    <submittedName>
        <fullName evidence="1">Uncharacterized protein</fullName>
    </submittedName>
</protein>
<comment type="caution">
    <text evidence="1">The sequence shown here is derived from an EMBL/GenBank/DDBJ whole genome shotgun (WGS) entry which is preliminary data.</text>
</comment>
<evidence type="ECO:0000313" key="1">
    <source>
        <dbReference type="EMBL" id="GFD30264.1"/>
    </source>
</evidence>
<sequence>MERCTKLFDRVLDLEKIKTAQAKGIANLKKRFKTLERKKKSRSRGLKRLYKFRMSVRVECFADKDNLGKEESSKQGRIEDIDADDSITLVNDQ</sequence>
<proteinExistence type="predicted"/>
<accession>A0A699VEZ9</accession>
<organism evidence="1">
    <name type="scientific">Tanacetum cinerariifolium</name>
    <name type="common">Dalmatian daisy</name>
    <name type="synonym">Chrysanthemum cinerariifolium</name>
    <dbReference type="NCBI Taxonomy" id="118510"/>
    <lineage>
        <taxon>Eukaryota</taxon>
        <taxon>Viridiplantae</taxon>
        <taxon>Streptophyta</taxon>
        <taxon>Embryophyta</taxon>
        <taxon>Tracheophyta</taxon>
        <taxon>Spermatophyta</taxon>
        <taxon>Magnoliopsida</taxon>
        <taxon>eudicotyledons</taxon>
        <taxon>Gunneridae</taxon>
        <taxon>Pentapetalae</taxon>
        <taxon>asterids</taxon>
        <taxon>campanulids</taxon>
        <taxon>Asterales</taxon>
        <taxon>Asteraceae</taxon>
        <taxon>Asteroideae</taxon>
        <taxon>Anthemideae</taxon>
        <taxon>Anthemidinae</taxon>
        <taxon>Tanacetum</taxon>
    </lineage>
</organism>
<feature type="non-terminal residue" evidence="1">
    <location>
        <position position="93"/>
    </location>
</feature>